<keyword evidence="1" id="KW-0805">Transcription regulation</keyword>
<feature type="region of interest" description="Disordered" evidence="5">
    <location>
        <begin position="651"/>
        <end position="699"/>
    </location>
</feature>
<dbReference type="PANTHER" id="PTHR47840:SF1">
    <property type="entry name" value="ZN(II)2CYS6 TRANSCRIPTION FACTOR (EUROFUNG)"/>
    <property type="match status" value="1"/>
</dbReference>
<evidence type="ECO:0000256" key="1">
    <source>
        <dbReference type="ARBA" id="ARBA00023015"/>
    </source>
</evidence>
<evidence type="ECO:0000256" key="4">
    <source>
        <dbReference type="ARBA" id="ARBA00023242"/>
    </source>
</evidence>
<evidence type="ECO:0000259" key="6">
    <source>
        <dbReference type="PROSITE" id="PS50048"/>
    </source>
</evidence>
<reference evidence="7" key="2">
    <citation type="journal article" date="2023" name="IMA Fungus">
        <title>Comparative genomic study of the Penicillium genus elucidates a diverse pangenome and 15 lateral gene transfer events.</title>
        <authorList>
            <person name="Petersen C."/>
            <person name="Sorensen T."/>
            <person name="Nielsen M.R."/>
            <person name="Sondergaard T.E."/>
            <person name="Sorensen J.L."/>
            <person name="Fitzpatrick D.A."/>
            <person name="Frisvad J.C."/>
            <person name="Nielsen K.L."/>
        </authorList>
    </citation>
    <scope>NUCLEOTIDE SEQUENCE</scope>
    <source>
        <strain evidence="7">IBT 30069</strain>
    </source>
</reference>
<name>A0A9W9FHX4_9EURO</name>
<dbReference type="PANTHER" id="PTHR47840">
    <property type="entry name" value="ZN(II)2CYS6 TRANSCRIPTION FACTOR (EUROFUNG)-RELATED"/>
    <property type="match status" value="1"/>
</dbReference>
<keyword evidence="4" id="KW-0539">Nucleus</keyword>
<dbReference type="InterPro" id="IPR001138">
    <property type="entry name" value="Zn2Cys6_DnaBD"/>
</dbReference>
<dbReference type="InterPro" id="IPR036864">
    <property type="entry name" value="Zn2-C6_fun-type_DNA-bd_sf"/>
</dbReference>
<accession>A0A9W9FHX4</accession>
<keyword evidence="3" id="KW-0804">Transcription</keyword>
<feature type="compositionally biased region" description="Polar residues" evidence="5">
    <location>
        <begin position="113"/>
        <end position="144"/>
    </location>
</feature>
<dbReference type="Pfam" id="PF00172">
    <property type="entry name" value="Zn_clus"/>
    <property type="match status" value="1"/>
</dbReference>
<dbReference type="CDD" id="cd12148">
    <property type="entry name" value="fungal_TF_MHR"/>
    <property type="match status" value="1"/>
</dbReference>
<dbReference type="OrthoDB" id="5392779at2759"/>
<dbReference type="EMBL" id="JAPQKH010000004">
    <property type="protein sequence ID" value="KAJ5100297.1"/>
    <property type="molecule type" value="Genomic_DNA"/>
</dbReference>
<protein>
    <recommendedName>
        <fullName evidence="6">Zn(2)-C6 fungal-type domain-containing protein</fullName>
    </recommendedName>
</protein>
<reference evidence="7" key="1">
    <citation type="submission" date="2022-11" db="EMBL/GenBank/DDBJ databases">
        <authorList>
            <person name="Petersen C."/>
        </authorList>
    </citation>
    <scope>NUCLEOTIDE SEQUENCE</scope>
    <source>
        <strain evidence="7">IBT 30069</strain>
    </source>
</reference>
<keyword evidence="2" id="KW-0238">DNA-binding</keyword>
<dbReference type="CDD" id="cd00067">
    <property type="entry name" value="GAL4"/>
    <property type="match status" value="1"/>
</dbReference>
<dbReference type="GO" id="GO:0003677">
    <property type="term" value="F:DNA binding"/>
    <property type="evidence" value="ECO:0007669"/>
    <property type="project" value="UniProtKB-KW"/>
</dbReference>
<dbReference type="Gene3D" id="4.10.240.10">
    <property type="entry name" value="Zn(2)-C6 fungal-type DNA-binding domain"/>
    <property type="match status" value="1"/>
</dbReference>
<dbReference type="AlphaFoldDB" id="A0A9W9FHX4"/>
<dbReference type="PROSITE" id="PS00463">
    <property type="entry name" value="ZN2_CY6_FUNGAL_1"/>
    <property type="match status" value="1"/>
</dbReference>
<dbReference type="Proteomes" id="UP001149165">
    <property type="component" value="Unassembled WGS sequence"/>
</dbReference>
<evidence type="ECO:0000256" key="2">
    <source>
        <dbReference type="ARBA" id="ARBA00023125"/>
    </source>
</evidence>
<feature type="domain" description="Zn(2)-C6 fungal-type" evidence="6">
    <location>
        <begin position="23"/>
        <end position="56"/>
    </location>
</feature>
<gene>
    <name evidence="7" type="ORF">N7456_006349</name>
</gene>
<dbReference type="SMART" id="SM00066">
    <property type="entry name" value="GAL4"/>
    <property type="match status" value="1"/>
</dbReference>
<organism evidence="7 8">
    <name type="scientific">Penicillium angulare</name>
    <dbReference type="NCBI Taxonomy" id="116970"/>
    <lineage>
        <taxon>Eukaryota</taxon>
        <taxon>Fungi</taxon>
        <taxon>Dikarya</taxon>
        <taxon>Ascomycota</taxon>
        <taxon>Pezizomycotina</taxon>
        <taxon>Eurotiomycetes</taxon>
        <taxon>Eurotiomycetidae</taxon>
        <taxon>Eurotiales</taxon>
        <taxon>Aspergillaceae</taxon>
        <taxon>Penicillium</taxon>
    </lineage>
</organism>
<keyword evidence="8" id="KW-1185">Reference proteome</keyword>
<evidence type="ECO:0000256" key="5">
    <source>
        <dbReference type="SAM" id="MobiDB-lite"/>
    </source>
</evidence>
<evidence type="ECO:0000313" key="7">
    <source>
        <dbReference type="EMBL" id="KAJ5100297.1"/>
    </source>
</evidence>
<comment type="caution">
    <text evidence="7">The sequence shown here is derived from an EMBL/GenBank/DDBJ whole genome shotgun (WGS) entry which is preliminary data.</text>
</comment>
<evidence type="ECO:0000256" key="3">
    <source>
        <dbReference type="ARBA" id="ARBA00023163"/>
    </source>
</evidence>
<evidence type="ECO:0000313" key="8">
    <source>
        <dbReference type="Proteomes" id="UP001149165"/>
    </source>
</evidence>
<feature type="region of interest" description="Disordered" evidence="5">
    <location>
        <begin position="102"/>
        <end position="149"/>
    </location>
</feature>
<dbReference type="SUPFAM" id="SSF57701">
    <property type="entry name" value="Zn2/Cys6 DNA-binding domain"/>
    <property type="match status" value="1"/>
</dbReference>
<dbReference type="GO" id="GO:0000981">
    <property type="term" value="F:DNA-binding transcription factor activity, RNA polymerase II-specific"/>
    <property type="evidence" value="ECO:0007669"/>
    <property type="project" value="InterPro"/>
</dbReference>
<dbReference type="PROSITE" id="PS50048">
    <property type="entry name" value="ZN2_CY6_FUNGAL_2"/>
    <property type="match status" value="1"/>
</dbReference>
<sequence>MSEMYRDDSPETKRRKVRRGTQSCWDCKRRKVRCIFPSSTDGICNNCRRRGKPCISQEIPDGFVPPIPENPVEARLGRLERLIELVVSQNGSADAHNQLYEETSELPSASVPLGTTQAPTRKEASTQQNTGRDGNPHKLSSGQKQLLPARSIPRRQAVNKWEALTHELLAVWPNQEDLVHLCTLPSGPTMRLNCGIFTSCPVMSSADLPTPQELFMLPPIGSHPILIARKFLLLGTFIHGIPLAHIQKLGNRGTYYLKVMDQVVEKATRLVTTNDELICSVEAIECIMMEAIYQNHSGNLHRSWMAVRRATAVAQMMAIHRGLDSPSLKFLEPATRAIFDPDRICFRLVQMDRYLSIMLGLPPTSLETHFAAPKALEGCSPMERLERIHCVVADNILRRSESDLNNLAKLHETDRLLQKAASDLPFQWWLPSYTNDKSDDAKVLEDTVRVMNQFAHYHVLVRLHLPYMLRSSTDNRYDHSKITAVNSSREILSRYLAFRTSSPVHFYCRGDEFIAFISIIVMCIAHMSAGKRLSQSTEVPNHGTVFNFLAHSRPSDRGMMERTLEIIESTARHSSDKITSKLGRIINHLLNIEANAANGTMYNTSSSQGNDGGLECNGDLTDGGKALNIYIPYFGKINFESLSLKKSESTSLAHPGMDLSSDSSANLPRPSEPVYPSGSKRELESQNTEPLHFEQPHSTTVNELPAWDDYNVQSDRIDDQMNIYETGEDWDLQGIDTALFDSLFRGADIPCLDTEESWTQWAI</sequence>
<proteinExistence type="predicted"/>
<dbReference type="GO" id="GO:0008270">
    <property type="term" value="F:zinc ion binding"/>
    <property type="evidence" value="ECO:0007669"/>
    <property type="project" value="InterPro"/>
</dbReference>